<gene>
    <name evidence="1" type="ORF">GCM10009115_23400</name>
</gene>
<dbReference type="CDD" id="cd06154">
    <property type="entry name" value="YjgF_YER057c_UK114_like_6"/>
    <property type="match status" value="1"/>
</dbReference>
<comment type="caution">
    <text evidence="1">The sequence shown here is derived from an EMBL/GenBank/DDBJ whole genome shotgun (WGS) entry which is preliminary data.</text>
</comment>
<protein>
    <submittedName>
        <fullName evidence="1">RidA family protein</fullName>
    </submittedName>
</protein>
<dbReference type="Proteomes" id="UP001500738">
    <property type="component" value="Unassembled WGS sequence"/>
</dbReference>
<dbReference type="SUPFAM" id="SSF55298">
    <property type="entry name" value="YjgF-like"/>
    <property type="match status" value="1"/>
</dbReference>
<sequence>MADPARRNHSSASPFEPVYGYSRAVRVGNRIDVAGCAPIEPDGTSTPGDAGAQAARCLTIIREALEALGGSPADVVRTRMYITDPADADLVGRAHGAMFGDIRPASTMLVIPALIRPEWKVEIEAEAILSDSSC</sequence>
<dbReference type="RefSeq" id="WP_343227863.1">
    <property type="nucleotide sequence ID" value="NZ_BAAAFE010000008.1"/>
</dbReference>
<dbReference type="PANTHER" id="PTHR43857">
    <property type="entry name" value="BLR7761 PROTEIN"/>
    <property type="match status" value="1"/>
</dbReference>
<reference evidence="1 2" key="1">
    <citation type="journal article" date="2019" name="Int. J. Syst. Evol. Microbiol.">
        <title>The Global Catalogue of Microorganisms (GCM) 10K type strain sequencing project: providing services to taxonomists for standard genome sequencing and annotation.</title>
        <authorList>
            <consortium name="The Broad Institute Genomics Platform"/>
            <consortium name="The Broad Institute Genome Sequencing Center for Infectious Disease"/>
            <person name="Wu L."/>
            <person name="Ma J."/>
        </authorList>
    </citation>
    <scope>NUCLEOTIDE SEQUENCE [LARGE SCALE GENOMIC DNA]</scope>
    <source>
        <strain evidence="1 2">JCM 15910</strain>
    </source>
</reference>
<name>A0ABN1M7K0_9SPHN</name>
<dbReference type="InterPro" id="IPR006175">
    <property type="entry name" value="YjgF/YER057c/UK114"/>
</dbReference>
<keyword evidence="2" id="KW-1185">Reference proteome</keyword>
<proteinExistence type="predicted"/>
<evidence type="ECO:0000313" key="2">
    <source>
        <dbReference type="Proteomes" id="UP001500738"/>
    </source>
</evidence>
<dbReference type="Pfam" id="PF01042">
    <property type="entry name" value="Ribonuc_L-PSP"/>
    <property type="match status" value="1"/>
</dbReference>
<dbReference type="PANTHER" id="PTHR43857:SF1">
    <property type="entry name" value="YJGH FAMILY PROTEIN"/>
    <property type="match status" value="1"/>
</dbReference>
<dbReference type="EMBL" id="BAAAFE010000008">
    <property type="protein sequence ID" value="GAA0865325.1"/>
    <property type="molecule type" value="Genomic_DNA"/>
</dbReference>
<accession>A0ABN1M7K0</accession>
<evidence type="ECO:0000313" key="1">
    <source>
        <dbReference type="EMBL" id="GAA0865325.1"/>
    </source>
</evidence>
<organism evidence="1 2">
    <name type="scientific">Sphingopyxis soli</name>
    <dbReference type="NCBI Taxonomy" id="592051"/>
    <lineage>
        <taxon>Bacteria</taxon>
        <taxon>Pseudomonadati</taxon>
        <taxon>Pseudomonadota</taxon>
        <taxon>Alphaproteobacteria</taxon>
        <taxon>Sphingomonadales</taxon>
        <taxon>Sphingomonadaceae</taxon>
        <taxon>Sphingopyxis</taxon>
    </lineage>
</organism>
<dbReference type="InterPro" id="IPR035959">
    <property type="entry name" value="RutC-like_sf"/>
</dbReference>
<dbReference type="Gene3D" id="3.30.1330.40">
    <property type="entry name" value="RutC-like"/>
    <property type="match status" value="1"/>
</dbReference>